<gene>
    <name evidence="8" type="ORF">CEV33_3099</name>
</gene>
<dbReference type="GO" id="GO:0005886">
    <property type="term" value="C:plasma membrane"/>
    <property type="evidence" value="ECO:0007669"/>
    <property type="project" value="UniProtKB-SubCell"/>
</dbReference>
<dbReference type="CDD" id="cd06579">
    <property type="entry name" value="TM_PBP1_transp_AraH_like"/>
    <property type="match status" value="1"/>
</dbReference>
<organism evidence="8 9">
    <name type="scientific">Brucella grignonensis</name>
    <dbReference type="NCBI Taxonomy" id="94627"/>
    <lineage>
        <taxon>Bacteria</taxon>
        <taxon>Pseudomonadati</taxon>
        <taxon>Pseudomonadota</taxon>
        <taxon>Alphaproteobacteria</taxon>
        <taxon>Hyphomicrobiales</taxon>
        <taxon>Brucellaceae</taxon>
        <taxon>Brucella/Ochrobactrum group</taxon>
        <taxon>Brucella</taxon>
    </lineage>
</organism>
<evidence type="ECO:0000313" key="8">
    <source>
        <dbReference type="EMBL" id="OYR08647.1"/>
    </source>
</evidence>
<dbReference type="PANTHER" id="PTHR32196">
    <property type="entry name" value="ABC TRANSPORTER PERMEASE PROTEIN YPHD-RELATED-RELATED"/>
    <property type="match status" value="1"/>
</dbReference>
<dbReference type="Pfam" id="PF02653">
    <property type="entry name" value="BPD_transp_2"/>
    <property type="match status" value="1"/>
</dbReference>
<dbReference type="Proteomes" id="UP000216478">
    <property type="component" value="Unassembled WGS sequence"/>
</dbReference>
<dbReference type="EMBL" id="NNRL01000165">
    <property type="protein sequence ID" value="OYR08647.1"/>
    <property type="molecule type" value="Genomic_DNA"/>
</dbReference>
<sequence length="339" mass="35345">MTNSLIRVLSTPQGVVFLTAIVFAIVLSILNPAFFSPATLIDLARNSLVTGIFALGVMIVLASGGIDVSCTAIGAFAMYATVKIVMGIDIHVPIIAYFGLAALIGAGLGLINGILVGGLGLPTLIVTLGTMSLFRGALLTFVGTVYITSVPREVISFARSILVRMENALGQMVSLPMSFFVLVGVALFVAFLMNFTLFGRKIYAIGGSEEAASRIGIRVGRVKVLIYILAGAIAGLAGMTHMTLSRMANPFDLVGMELNVIAAVVLGGARITGGHGTVLGTLLGVFVITMINTTLLMAGVPSYWQKVVIGCLIVVGTGLPILIERLSLHRARLAQPLGA</sequence>
<keyword evidence="9" id="KW-1185">Reference proteome</keyword>
<proteinExistence type="predicted"/>
<reference evidence="8 9" key="1">
    <citation type="submission" date="2017-07" db="EMBL/GenBank/DDBJ databases">
        <title>Phylogenetic study on the rhizospheric bacterium Ochrobactrum sp. A44.</title>
        <authorList>
            <person name="Krzyzanowska D.M."/>
            <person name="Ossowicki A."/>
            <person name="Rajewska M."/>
            <person name="Maciag T."/>
            <person name="Kaczynski Z."/>
            <person name="Czerwicka M."/>
            <person name="Jafra S."/>
        </authorList>
    </citation>
    <scope>NUCLEOTIDE SEQUENCE [LARGE SCALE GENOMIC DNA]</scope>
    <source>
        <strain evidence="8 9">OgA9a</strain>
    </source>
</reference>
<keyword evidence="6" id="KW-1133">Transmembrane helix</keyword>
<dbReference type="PANTHER" id="PTHR32196:SF21">
    <property type="entry name" value="ABC TRANSPORTER PERMEASE PROTEIN YPHD-RELATED"/>
    <property type="match status" value="1"/>
</dbReference>
<dbReference type="AlphaFoldDB" id="A0A256F1C5"/>
<keyword evidence="7" id="KW-0472">Membrane</keyword>
<dbReference type="RefSeq" id="WP_235818472.1">
    <property type="nucleotide sequence ID" value="NZ_JBHEER010000006.1"/>
</dbReference>
<evidence type="ECO:0000256" key="1">
    <source>
        <dbReference type="ARBA" id="ARBA00004651"/>
    </source>
</evidence>
<protein>
    <submittedName>
        <fullName evidence="8">Branched-chain amino acid transport system / permease component family protein</fullName>
    </submittedName>
</protein>
<comment type="subcellular location">
    <subcellularLocation>
        <location evidence="1">Cell membrane</location>
        <topology evidence="1">Multi-pass membrane protein</topology>
    </subcellularLocation>
</comment>
<evidence type="ECO:0000256" key="3">
    <source>
        <dbReference type="ARBA" id="ARBA00022475"/>
    </source>
</evidence>
<keyword evidence="5" id="KW-0812">Transmembrane</keyword>
<keyword evidence="4" id="KW-0997">Cell inner membrane</keyword>
<evidence type="ECO:0000256" key="4">
    <source>
        <dbReference type="ARBA" id="ARBA00022519"/>
    </source>
</evidence>
<evidence type="ECO:0000256" key="7">
    <source>
        <dbReference type="ARBA" id="ARBA00023136"/>
    </source>
</evidence>
<dbReference type="GO" id="GO:0022857">
    <property type="term" value="F:transmembrane transporter activity"/>
    <property type="evidence" value="ECO:0007669"/>
    <property type="project" value="InterPro"/>
</dbReference>
<name>A0A256F1C5_9HYPH</name>
<evidence type="ECO:0000256" key="5">
    <source>
        <dbReference type="ARBA" id="ARBA00022692"/>
    </source>
</evidence>
<comment type="caution">
    <text evidence="8">The sequence shown here is derived from an EMBL/GenBank/DDBJ whole genome shotgun (WGS) entry which is preliminary data.</text>
</comment>
<keyword evidence="2" id="KW-0813">Transport</keyword>
<evidence type="ECO:0000313" key="9">
    <source>
        <dbReference type="Proteomes" id="UP000216478"/>
    </source>
</evidence>
<evidence type="ECO:0000256" key="2">
    <source>
        <dbReference type="ARBA" id="ARBA00022448"/>
    </source>
</evidence>
<evidence type="ECO:0000256" key="6">
    <source>
        <dbReference type="ARBA" id="ARBA00022989"/>
    </source>
</evidence>
<accession>A0A256F1C5</accession>
<keyword evidence="3" id="KW-1003">Cell membrane</keyword>
<dbReference type="InterPro" id="IPR001851">
    <property type="entry name" value="ABC_transp_permease"/>
</dbReference>